<dbReference type="AlphaFoldDB" id="A0A136PXZ5"/>
<dbReference type="Proteomes" id="UP000070620">
    <property type="component" value="Unassembled WGS sequence"/>
</dbReference>
<reference evidence="1 2" key="1">
    <citation type="submission" date="2016-01" db="EMBL/GenBank/DDBJ databases">
        <title>Whole genome sequence and analysis of Micromonospora rosaria DSM 803, which can produce antibacterial substance rosamicin.</title>
        <authorList>
            <person name="Yang H."/>
            <person name="He X."/>
            <person name="Zhu D."/>
        </authorList>
    </citation>
    <scope>NUCLEOTIDE SEQUENCE [LARGE SCALE GENOMIC DNA]</scope>
    <source>
        <strain evidence="1 2">DSM 803</strain>
    </source>
</reference>
<evidence type="ECO:0000313" key="2">
    <source>
        <dbReference type="Proteomes" id="UP000070620"/>
    </source>
</evidence>
<protein>
    <submittedName>
        <fullName evidence="1">Uncharacterized protein</fullName>
    </submittedName>
</protein>
<gene>
    <name evidence="1" type="ORF">AWW66_03290</name>
</gene>
<sequence length="92" mass="10675">MSRAYQIPHSAFLGWSKDDRDKAIWQFVRDRSRCGRCGTRPDEWQTDHGGHQHAYRAVADRCRGCELLETEQEQLAGKQNGAGVFVRLERRD</sequence>
<accession>A0A136PXZ5</accession>
<dbReference type="OrthoDB" id="9813719at2"/>
<name>A0A136PXZ5_9ACTN</name>
<organism evidence="1 2">
    <name type="scientific">Micromonospora rosaria</name>
    <dbReference type="NCBI Taxonomy" id="47874"/>
    <lineage>
        <taxon>Bacteria</taxon>
        <taxon>Bacillati</taxon>
        <taxon>Actinomycetota</taxon>
        <taxon>Actinomycetes</taxon>
        <taxon>Micromonosporales</taxon>
        <taxon>Micromonosporaceae</taxon>
        <taxon>Micromonospora</taxon>
    </lineage>
</organism>
<keyword evidence="2" id="KW-1185">Reference proteome</keyword>
<comment type="caution">
    <text evidence="1">The sequence shown here is derived from an EMBL/GenBank/DDBJ whole genome shotgun (WGS) entry which is preliminary data.</text>
</comment>
<proteinExistence type="predicted"/>
<dbReference type="EMBL" id="LRQV01000006">
    <property type="protein sequence ID" value="KXK63351.1"/>
    <property type="molecule type" value="Genomic_DNA"/>
</dbReference>
<dbReference type="RefSeq" id="WP_083978179.1">
    <property type="nucleotide sequence ID" value="NZ_JBIUBN010000003.1"/>
</dbReference>
<evidence type="ECO:0000313" key="1">
    <source>
        <dbReference type="EMBL" id="KXK63351.1"/>
    </source>
</evidence>